<keyword evidence="3" id="KW-1133">Transmembrane helix</keyword>
<protein>
    <submittedName>
        <fullName evidence="5">SMP-LTD domain-containing protein</fullName>
    </submittedName>
</protein>
<sequence length="1161" mass="130014">MSGEDGLNNDRPTSIGIGIIKFNARTNSVCSSPSVYTCATARRPGSCSTGAESAELRFVELCTSDNSGERHCAAADSVSEADECGSVADSEHSVKFYGVLPTDVPVEEVLASIKLVEAANSVPKTDEKSLKTEKSEQQMGILHKIRHKLFNIFRHYLTLPLLRVRLFLIALLIIAFFTLPSFFAGLLTGFYLSLVTFLYLCVSEPIAASKSNRQSTVEQLEQVVLDQITQDEQRISGSERIYKGWMNILNEHYHPHAFHVNTIQTVLVRLDGNILRISRPERTMLKHCFHKDPTLTEPEPRMISQKIYDLTDAQILLRPRRLARRRWFSRKYPICIKLAAVVDNGTTKCNDGAGGKGLKRCHSLRSNGNRNSVSNGGEGESDDGSEWGGSDETGTTDEEDNFCPSFCARQQQQQMPNSPPASLACLVPDNNNPSSACSPRRRCTVPRDVHRVGAAVTRRRRRGSAYIFLFARSAREKERWFHKLRQATTLRQNANFSDYFSSKIVQRCTSVPSFERLAAKLSDERIAYTLQNAQFAKQLGAMIADLSESCGERVVAGGVVRMDLGWDNQNNNNRCATAEDRHRSVSGSNTQKKPMDEDSNEFILLVNLVASRVFYDFCRDSYWCGAVRNKIQTKLATIHLPYFIETLELSKLDLGTTTPQIVKVYSPTVNEWGIWCDFEVKYDGMIRLVLETRVNLMKLKSVSESSSTAAAVDPLKCGDEQQRHSCSGAQTLPSLASSTSTYRIPPNRYSDEEIPESPETSPDEEFGSKLKLDESALTNNSKRMKTGQKLISLVDRIAHSKYFREATELKPIRKMMEEISSMRLLLNVDVTALEGTMTYNIPPPPSDRLWYAFRTPPRMSVKAVPQVGERRLILEKNLVLPNMDDVIIPPNSKIVLSVLVLFGGVAGGVVVVVLAAYAWKWCRTEDKRKQHNRRRSSSRSRPIAACSAPSTLVLVPEQCQAPLIRHFQQRQLSHRSQDSNKTTTPMDGTKSLMLELATDTRKLAKLFPMINPKIDNKSRLDQSSEKHQAEEADNLSAEEKRRRFSARNGGTNSDGLLGVPPASIERGTQTSPSPVGVVETTTMTTKMTTPTTRTVALNTVPSNRRVTVDHPPTSPLDDVQNHRRHHHHKRRHYDAAAAAEQQLQGMMWREVLLVTTKNGRK</sequence>
<keyword evidence="4" id="KW-1185">Reference proteome</keyword>
<dbReference type="PANTHER" id="PTHR13466:SF0">
    <property type="entry name" value="SMP-LTD DOMAIN-CONTAINING PROTEIN"/>
    <property type="match status" value="1"/>
</dbReference>
<feature type="region of interest" description="Disordered" evidence="2">
    <location>
        <begin position="360"/>
        <end position="396"/>
    </location>
</feature>
<accession>A0A183BUL3</accession>
<feature type="region of interest" description="Disordered" evidence="2">
    <location>
        <begin position="1104"/>
        <end position="1128"/>
    </location>
</feature>
<feature type="region of interest" description="Disordered" evidence="2">
    <location>
        <begin position="968"/>
        <end position="990"/>
    </location>
</feature>
<feature type="compositionally biased region" description="Acidic residues" evidence="2">
    <location>
        <begin position="752"/>
        <end position="765"/>
    </location>
</feature>
<feature type="transmembrane region" description="Helical" evidence="3">
    <location>
        <begin position="894"/>
        <end position="919"/>
    </location>
</feature>
<dbReference type="GO" id="GO:0005789">
    <property type="term" value="C:endoplasmic reticulum membrane"/>
    <property type="evidence" value="ECO:0007669"/>
    <property type="project" value="UniProtKB-SubCell"/>
</dbReference>
<evidence type="ECO:0000256" key="1">
    <source>
        <dbReference type="ARBA" id="ARBA00004586"/>
    </source>
</evidence>
<evidence type="ECO:0000256" key="2">
    <source>
        <dbReference type="SAM" id="MobiDB-lite"/>
    </source>
</evidence>
<comment type="subcellular location">
    <subcellularLocation>
        <location evidence="1">Endoplasmic reticulum membrane</location>
    </subcellularLocation>
</comment>
<dbReference type="WBParaSite" id="GPLIN_000429900">
    <property type="protein sequence ID" value="GPLIN_000429900"/>
    <property type="gene ID" value="GPLIN_000429900"/>
</dbReference>
<reference evidence="5" key="3">
    <citation type="submission" date="2016-06" db="UniProtKB">
        <authorList>
            <consortium name="WormBaseParasite"/>
        </authorList>
    </citation>
    <scope>IDENTIFICATION</scope>
</reference>
<keyword evidence="3" id="KW-0812">Transmembrane</keyword>
<evidence type="ECO:0000313" key="4">
    <source>
        <dbReference type="Proteomes" id="UP000050741"/>
    </source>
</evidence>
<reference evidence="4" key="2">
    <citation type="submission" date="2014-05" db="EMBL/GenBank/DDBJ databases">
        <title>The genome and life-stage specific transcriptomes of Globodera pallida elucidate key aspects of plant parasitism by a cyst nematode.</title>
        <authorList>
            <person name="Cotton J.A."/>
            <person name="Lilley C.J."/>
            <person name="Jones L.M."/>
            <person name="Kikuchi T."/>
            <person name="Reid A.J."/>
            <person name="Thorpe P."/>
            <person name="Tsai I.J."/>
            <person name="Beasley H."/>
            <person name="Blok V."/>
            <person name="Cock P.J.A."/>
            <person name="Van den Akker S.E."/>
            <person name="Holroyd N."/>
            <person name="Hunt M."/>
            <person name="Mantelin S."/>
            <person name="Naghra H."/>
            <person name="Pain A."/>
            <person name="Palomares-Rius J.E."/>
            <person name="Zarowiecki M."/>
            <person name="Berriman M."/>
            <person name="Jones J.T."/>
            <person name="Urwin P.E."/>
        </authorList>
    </citation>
    <scope>NUCLEOTIDE SEQUENCE [LARGE SCALE GENOMIC DNA]</scope>
    <source>
        <strain evidence="4">Lindley</strain>
    </source>
</reference>
<dbReference type="PANTHER" id="PTHR13466">
    <property type="entry name" value="TEX2 PROTEIN-RELATED"/>
    <property type="match status" value="1"/>
</dbReference>
<feature type="compositionally biased region" description="Low complexity" evidence="2">
    <location>
        <begin position="366"/>
        <end position="375"/>
    </location>
</feature>
<dbReference type="GO" id="GO:0008289">
    <property type="term" value="F:lipid binding"/>
    <property type="evidence" value="ECO:0007669"/>
    <property type="project" value="TreeGrafter"/>
</dbReference>
<feature type="region of interest" description="Disordered" evidence="2">
    <location>
        <begin position="720"/>
        <end position="769"/>
    </location>
</feature>
<proteinExistence type="predicted"/>
<dbReference type="Proteomes" id="UP000050741">
    <property type="component" value="Unassembled WGS sequence"/>
</dbReference>
<keyword evidence="3" id="KW-0472">Membrane</keyword>
<dbReference type="CDD" id="cd21675">
    <property type="entry name" value="SMP_TEX2"/>
    <property type="match status" value="1"/>
</dbReference>
<evidence type="ECO:0000256" key="3">
    <source>
        <dbReference type="SAM" id="Phobius"/>
    </source>
</evidence>
<name>A0A183BUL3_GLOPA</name>
<evidence type="ECO:0000313" key="5">
    <source>
        <dbReference type="WBParaSite" id="GPLIN_000429900"/>
    </source>
</evidence>
<dbReference type="AlphaFoldDB" id="A0A183BUL3"/>
<feature type="transmembrane region" description="Helical" evidence="3">
    <location>
        <begin position="156"/>
        <end position="177"/>
    </location>
</feature>
<feature type="region of interest" description="Disordered" evidence="2">
    <location>
        <begin position="1014"/>
        <end position="1058"/>
    </location>
</feature>
<feature type="compositionally biased region" description="Polar residues" evidence="2">
    <location>
        <begin position="724"/>
        <end position="742"/>
    </location>
</feature>
<reference evidence="4" key="1">
    <citation type="submission" date="2013-12" db="EMBL/GenBank/DDBJ databases">
        <authorList>
            <person name="Aslett M."/>
        </authorList>
    </citation>
    <scope>NUCLEOTIDE SEQUENCE [LARGE SCALE GENOMIC DNA]</scope>
    <source>
        <strain evidence="4">Lindley</strain>
    </source>
</reference>
<organism evidence="4 5">
    <name type="scientific">Globodera pallida</name>
    <name type="common">Potato cyst nematode worm</name>
    <name type="synonym">Heterodera pallida</name>
    <dbReference type="NCBI Taxonomy" id="36090"/>
    <lineage>
        <taxon>Eukaryota</taxon>
        <taxon>Metazoa</taxon>
        <taxon>Ecdysozoa</taxon>
        <taxon>Nematoda</taxon>
        <taxon>Chromadorea</taxon>
        <taxon>Rhabditida</taxon>
        <taxon>Tylenchina</taxon>
        <taxon>Tylenchomorpha</taxon>
        <taxon>Tylenchoidea</taxon>
        <taxon>Heteroderidae</taxon>
        <taxon>Heteroderinae</taxon>
        <taxon>Globodera</taxon>
    </lineage>
</organism>
<feature type="compositionally biased region" description="Basic and acidic residues" evidence="2">
    <location>
        <begin position="1014"/>
        <end position="1030"/>
    </location>
</feature>